<dbReference type="EMBL" id="BAHE01000002">
    <property type="protein sequence ID" value="GAB98543.1"/>
    <property type="molecule type" value="Genomic_DNA"/>
</dbReference>
<dbReference type="GO" id="GO:0050660">
    <property type="term" value="F:flavin adenine dinucleotide binding"/>
    <property type="evidence" value="ECO:0007669"/>
    <property type="project" value="InterPro"/>
</dbReference>
<dbReference type="GO" id="GO:0016627">
    <property type="term" value="F:oxidoreductase activity, acting on the CH-CH group of donors"/>
    <property type="evidence" value="ECO:0007669"/>
    <property type="project" value="InterPro"/>
</dbReference>
<evidence type="ECO:0000259" key="8">
    <source>
        <dbReference type="Pfam" id="PF02771"/>
    </source>
</evidence>
<dbReference type="InterPro" id="IPR037069">
    <property type="entry name" value="AcylCoA_DH/ox_N_sf"/>
</dbReference>
<keyword evidence="10" id="KW-1185">Reference proteome</keyword>
<feature type="domain" description="Acyl-CoA oxidase/dehydrogenase middle" evidence="7">
    <location>
        <begin position="117"/>
        <end position="215"/>
    </location>
</feature>
<dbReference type="Gene3D" id="1.20.140.10">
    <property type="entry name" value="Butyryl-CoA Dehydrogenase, subunit A, domain 3"/>
    <property type="match status" value="2"/>
</dbReference>
<dbReference type="SUPFAM" id="SSF47203">
    <property type="entry name" value="Acyl-CoA dehydrogenase C-terminal domain-like"/>
    <property type="match status" value="2"/>
</dbReference>
<dbReference type="SUPFAM" id="SSF56645">
    <property type="entry name" value="Acyl-CoA dehydrogenase NM domain-like"/>
    <property type="match status" value="2"/>
</dbReference>
<dbReference type="GO" id="GO:0005886">
    <property type="term" value="C:plasma membrane"/>
    <property type="evidence" value="ECO:0007669"/>
    <property type="project" value="TreeGrafter"/>
</dbReference>
<dbReference type="PANTHER" id="PTHR43292:SF3">
    <property type="entry name" value="ACYL-COA DEHYDROGENASE FADE29"/>
    <property type="match status" value="1"/>
</dbReference>
<dbReference type="InterPro" id="IPR013786">
    <property type="entry name" value="AcylCoA_DH/ox_N"/>
</dbReference>
<keyword evidence="3" id="KW-0285">Flavoprotein</keyword>
<keyword evidence="4" id="KW-0274">FAD</keyword>
<dbReference type="InterPro" id="IPR006091">
    <property type="entry name" value="Acyl-CoA_Oxase/DH_mid-dom"/>
</dbReference>
<evidence type="ECO:0000313" key="9">
    <source>
        <dbReference type="EMBL" id="GAB98543.1"/>
    </source>
</evidence>
<protein>
    <submittedName>
        <fullName evidence="9">Putative acyl-CoA dehydrogenase</fullName>
    </submittedName>
</protein>
<dbReference type="Pfam" id="PF02770">
    <property type="entry name" value="Acyl-CoA_dh_M"/>
    <property type="match status" value="1"/>
</dbReference>
<dbReference type="RefSeq" id="WP_006864824.1">
    <property type="nucleotide sequence ID" value="NZ_BAHE01000002.1"/>
</dbReference>
<evidence type="ECO:0000256" key="3">
    <source>
        <dbReference type="ARBA" id="ARBA00022630"/>
    </source>
</evidence>
<dbReference type="Gene3D" id="1.10.540.10">
    <property type="entry name" value="Acyl-CoA dehydrogenase/oxidase, N-terminal domain"/>
    <property type="match status" value="2"/>
</dbReference>
<evidence type="ECO:0000256" key="5">
    <source>
        <dbReference type="ARBA" id="ARBA00023002"/>
    </source>
</evidence>
<evidence type="ECO:0000259" key="7">
    <source>
        <dbReference type="Pfam" id="PF02770"/>
    </source>
</evidence>
<dbReference type="Pfam" id="PF02771">
    <property type="entry name" value="Acyl-CoA_dh_N"/>
    <property type="match status" value="2"/>
</dbReference>
<dbReference type="InterPro" id="IPR009100">
    <property type="entry name" value="AcylCoA_DH/oxidase_NM_dom_sf"/>
</dbReference>
<dbReference type="Gene3D" id="2.40.110.10">
    <property type="entry name" value="Butyryl-CoA Dehydrogenase, subunit A, domain 2"/>
    <property type="match status" value="2"/>
</dbReference>
<feature type="domain" description="Acyl-CoA dehydrogenase/oxidase C-terminal" evidence="6">
    <location>
        <begin position="625"/>
        <end position="761"/>
    </location>
</feature>
<dbReference type="InterPro" id="IPR009075">
    <property type="entry name" value="AcylCo_DH/oxidase_C"/>
</dbReference>
<evidence type="ECO:0000256" key="1">
    <source>
        <dbReference type="ARBA" id="ARBA00001974"/>
    </source>
</evidence>
<dbReference type="AlphaFoldDB" id="K6VQR1"/>
<feature type="domain" description="Acyl-CoA dehydrogenase/oxidase N-terminal" evidence="8">
    <location>
        <begin position="406"/>
        <end position="503"/>
    </location>
</feature>
<dbReference type="Proteomes" id="UP000035058">
    <property type="component" value="Unassembled WGS sequence"/>
</dbReference>
<evidence type="ECO:0000256" key="2">
    <source>
        <dbReference type="ARBA" id="ARBA00009347"/>
    </source>
</evidence>
<reference evidence="9 10" key="1">
    <citation type="submission" date="2012-08" db="EMBL/GenBank/DDBJ databases">
        <title>Whole genome shotgun sequence of Gordonia namibiensis NBRC 108229.</title>
        <authorList>
            <person name="Isaki-Nakamura S."/>
            <person name="Hosoyama A."/>
            <person name="Tsuchikane K."/>
            <person name="Katsumata H."/>
            <person name="Baba S."/>
            <person name="Yamazaki S."/>
            <person name="Fujita N."/>
        </authorList>
    </citation>
    <scope>NUCLEOTIDE SEQUENCE [LARGE SCALE GENOMIC DNA]</scope>
    <source>
        <strain evidence="9 10">NBRC 108229</strain>
    </source>
</reference>
<dbReference type="PANTHER" id="PTHR43292">
    <property type="entry name" value="ACYL-COA DEHYDROGENASE"/>
    <property type="match status" value="1"/>
</dbReference>
<gene>
    <name evidence="9" type="ORF">GONAM_02_00650</name>
</gene>
<comment type="cofactor">
    <cofactor evidence="1">
        <name>FAD</name>
        <dbReference type="ChEBI" id="CHEBI:57692"/>
    </cofactor>
</comment>
<evidence type="ECO:0000256" key="4">
    <source>
        <dbReference type="ARBA" id="ARBA00022827"/>
    </source>
</evidence>
<organism evidence="9 10">
    <name type="scientific">Gordonia namibiensis NBRC 108229</name>
    <dbReference type="NCBI Taxonomy" id="1208314"/>
    <lineage>
        <taxon>Bacteria</taxon>
        <taxon>Bacillati</taxon>
        <taxon>Actinomycetota</taxon>
        <taxon>Actinomycetes</taxon>
        <taxon>Mycobacteriales</taxon>
        <taxon>Gordoniaceae</taxon>
        <taxon>Gordonia</taxon>
    </lineage>
</organism>
<feature type="domain" description="Acyl-CoA dehydrogenase/oxidase N-terminal" evidence="8">
    <location>
        <begin position="31"/>
        <end position="111"/>
    </location>
</feature>
<comment type="similarity">
    <text evidence="2">Belongs to the acyl-CoA dehydrogenase family.</text>
</comment>
<dbReference type="FunFam" id="2.40.110.10:FF:000011">
    <property type="entry name" value="Acyl-CoA dehydrogenase FadE34"/>
    <property type="match status" value="1"/>
</dbReference>
<dbReference type="InterPro" id="IPR036250">
    <property type="entry name" value="AcylCo_DH-like_C"/>
</dbReference>
<dbReference type="InterPro" id="IPR046373">
    <property type="entry name" value="Acyl-CoA_Oxase/DH_mid-dom_sf"/>
</dbReference>
<accession>K6VQR1</accession>
<sequence length="766" mass="80422">MTATATGDWRTRLTDLIADYRSRTPDESKDRYQRARDWQAELDDHGLAAPAWPREVGGLDLALDDLLDYYRITSAAKVPSHPCPLSMILAPTLIAHGTGEQKERFLKPLLRADELWCQGFSEPAAGSDLASLTTRAVRDGDEYVVTGQKIWTSQADRADWIFALVRTTPLEPGTKRSASGISYLLIPMTSPGITVRSLRDISGAAHFAEVFFDDVRVPVANRIGAEGEGWSIMRTSLGHERATAFLADEFRYRNTVDRVFRLVIEQGLADDPLVRQWVADLEIGVQSVAQNGARALAAVLRGQDPGAVASVNRLVKSEFEQRLHALALRATGEAAVLDSRADGACDGGRWTYGYLMSRATTIGAGTAEIQRNTIAEKVLGLPSSRGEHVDESSAVAAGEPMAVADDDERELRAALAGALKSAVDPAHLLDRSRAIDSSDAGLWSDLVGFGLPALHVPAEGGGAGADVRLLCAAVEECAKVIAPVPLLPTVVAASILHAAGAAEALSAVATGTVIVPASLPTGPAWGRPGASSPAWNGTSLTGEQRLVQGAPVASSFIVPAQQDGRPVLILVDGEPETVTVTAQQAFDRSSTVGTVRFDAAPGTVLTEGDAVETVAARVRPIALLAHGADAVGVAARAVALAVDWAGQREQFGHAIGSFQAVSHRIADAAVALEGARNQVLGVAATVDEGVVQGADLDCAVDLAVASALDAAITATESCIQVLGGIGFTWEHPAHLLLRRARSIAVLAGGADTLRDRAATHLLSTKT</sequence>
<proteinExistence type="inferred from homology"/>
<dbReference type="InterPro" id="IPR052161">
    <property type="entry name" value="Mycobact_Acyl-CoA_DH"/>
</dbReference>
<keyword evidence="5" id="KW-0560">Oxidoreductase</keyword>
<comment type="caution">
    <text evidence="9">The sequence shown here is derived from an EMBL/GenBank/DDBJ whole genome shotgun (WGS) entry which is preliminary data.</text>
</comment>
<name>K6VQR1_9ACTN</name>
<evidence type="ECO:0000259" key="6">
    <source>
        <dbReference type="Pfam" id="PF00441"/>
    </source>
</evidence>
<feature type="domain" description="Acyl-CoA dehydrogenase/oxidase C-terminal" evidence="6">
    <location>
        <begin position="227"/>
        <end position="378"/>
    </location>
</feature>
<dbReference type="Pfam" id="PF00441">
    <property type="entry name" value="Acyl-CoA_dh_1"/>
    <property type="match status" value="2"/>
</dbReference>
<evidence type="ECO:0000313" key="10">
    <source>
        <dbReference type="Proteomes" id="UP000035058"/>
    </source>
</evidence>